<evidence type="ECO:0000256" key="15">
    <source>
        <dbReference type="RuleBase" id="RU004347"/>
    </source>
</evidence>
<feature type="domain" description="APS kinase" evidence="16">
    <location>
        <begin position="40"/>
        <end position="189"/>
    </location>
</feature>
<dbReference type="FunFam" id="3.40.50.300:FF:000212">
    <property type="entry name" value="Adenylyl-sulfate kinase"/>
    <property type="match status" value="1"/>
</dbReference>
<evidence type="ECO:0000256" key="5">
    <source>
        <dbReference type="ARBA" id="ARBA00012121"/>
    </source>
</evidence>
<evidence type="ECO:0000256" key="10">
    <source>
        <dbReference type="ARBA" id="ARBA00022840"/>
    </source>
</evidence>
<dbReference type="HAMAP" id="MF_00065">
    <property type="entry name" value="Adenylyl_sulf_kinase"/>
    <property type="match status" value="1"/>
</dbReference>
<dbReference type="PANTHER" id="PTHR11055:SF63">
    <property type="entry name" value="ADENYLYL-SULFATE KINASE 1, CHLOROPLASTIC"/>
    <property type="match status" value="1"/>
</dbReference>
<comment type="similarity">
    <text evidence="4 14 15">Belongs to the APS kinase family.</text>
</comment>
<evidence type="ECO:0000256" key="4">
    <source>
        <dbReference type="ARBA" id="ARBA00007008"/>
    </source>
</evidence>
<keyword evidence="8 14" id="KW-0547">Nucleotide-binding</keyword>
<protein>
    <recommendedName>
        <fullName evidence="6 14">Adenylyl-sulfate kinase</fullName>
        <ecNumber evidence="5 14">2.7.1.25</ecNumber>
    </recommendedName>
    <alternativeName>
        <fullName evidence="12 14">APS kinase</fullName>
    </alternativeName>
    <alternativeName>
        <fullName evidence="13 14">ATP adenosine-5'-phosphosulfate 3'-phosphotransferase</fullName>
    </alternativeName>
    <alternativeName>
        <fullName evidence="11 14">Adenosine-5'-phosphosulfate kinase</fullName>
    </alternativeName>
</protein>
<dbReference type="GO" id="GO:0070814">
    <property type="term" value="P:hydrogen sulfide biosynthetic process"/>
    <property type="evidence" value="ECO:0007669"/>
    <property type="project" value="UniProtKB-UniRule"/>
</dbReference>
<dbReference type="CDD" id="cd02027">
    <property type="entry name" value="APSK"/>
    <property type="match status" value="1"/>
</dbReference>
<dbReference type="PANTHER" id="PTHR11055">
    <property type="entry name" value="BIFUNCTIONAL 3'-PHOSPHOADENOSINE 5'-PHOSPHOSULFATE SYNTHASE"/>
    <property type="match status" value="1"/>
</dbReference>
<evidence type="ECO:0000256" key="1">
    <source>
        <dbReference type="ARBA" id="ARBA00001823"/>
    </source>
</evidence>
<reference evidence="17 18" key="1">
    <citation type="submission" date="2020-04" db="EMBL/GenBank/DDBJ databases">
        <authorList>
            <person name="De Canck E."/>
        </authorList>
    </citation>
    <scope>NUCLEOTIDE SEQUENCE [LARGE SCALE GENOMIC DNA]</scope>
    <source>
        <strain evidence="17 18">LMG 29542</strain>
    </source>
</reference>
<comment type="function">
    <text evidence="2 14 15">Catalyzes the synthesis of activated sulfate.</text>
</comment>
<dbReference type="GO" id="GO:0000103">
    <property type="term" value="P:sulfate assimilation"/>
    <property type="evidence" value="ECO:0007669"/>
    <property type="project" value="UniProtKB-UniRule"/>
</dbReference>
<dbReference type="Gene3D" id="3.40.50.300">
    <property type="entry name" value="P-loop containing nucleotide triphosphate hydrolases"/>
    <property type="match status" value="1"/>
</dbReference>
<evidence type="ECO:0000256" key="8">
    <source>
        <dbReference type="ARBA" id="ARBA00022741"/>
    </source>
</evidence>
<keyword evidence="18" id="KW-1185">Reference proteome</keyword>
<evidence type="ECO:0000313" key="17">
    <source>
        <dbReference type="EMBL" id="CAB3765080.1"/>
    </source>
</evidence>
<keyword evidence="14" id="KW-0597">Phosphoprotein</keyword>
<feature type="active site" description="Phosphoserine intermediate" evidence="14">
    <location>
        <position position="122"/>
    </location>
</feature>
<name>A0A6J5EEM9_9BURK</name>
<gene>
    <name evidence="14 17" type="primary">cysC</name>
    <name evidence="17" type="ORF">LMG29542_05040</name>
</gene>
<evidence type="ECO:0000256" key="9">
    <source>
        <dbReference type="ARBA" id="ARBA00022777"/>
    </source>
</evidence>
<evidence type="ECO:0000256" key="2">
    <source>
        <dbReference type="ARBA" id="ARBA00002632"/>
    </source>
</evidence>
<dbReference type="InterPro" id="IPR027417">
    <property type="entry name" value="P-loop_NTPase"/>
</dbReference>
<evidence type="ECO:0000313" key="18">
    <source>
        <dbReference type="Proteomes" id="UP000494363"/>
    </source>
</evidence>
<organism evidence="17 18">
    <name type="scientific">Paraburkholderia humisilvae</name>
    <dbReference type="NCBI Taxonomy" id="627669"/>
    <lineage>
        <taxon>Bacteria</taxon>
        <taxon>Pseudomonadati</taxon>
        <taxon>Pseudomonadota</taxon>
        <taxon>Betaproteobacteria</taxon>
        <taxon>Burkholderiales</taxon>
        <taxon>Burkholderiaceae</taxon>
        <taxon>Paraburkholderia</taxon>
    </lineage>
</organism>
<dbReference type="InterPro" id="IPR002891">
    <property type="entry name" value="APS"/>
</dbReference>
<proteinExistence type="inferred from homology"/>
<evidence type="ECO:0000256" key="11">
    <source>
        <dbReference type="ARBA" id="ARBA00029724"/>
    </source>
</evidence>
<keyword evidence="7 14" id="KW-0808">Transferase</keyword>
<dbReference type="NCBIfam" id="TIGR00455">
    <property type="entry name" value="apsK"/>
    <property type="match status" value="1"/>
</dbReference>
<dbReference type="NCBIfam" id="NF003013">
    <property type="entry name" value="PRK03846.1"/>
    <property type="match status" value="1"/>
</dbReference>
<keyword evidence="10 14" id="KW-0067">ATP-binding</keyword>
<evidence type="ECO:0000256" key="12">
    <source>
        <dbReference type="ARBA" id="ARBA00031393"/>
    </source>
</evidence>
<dbReference type="EC" id="2.7.1.25" evidence="5 14"/>
<dbReference type="Pfam" id="PF01583">
    <property type="entry name" value="APS_kinase"/>
    <property type="match status" value="1"/>
</dbReference>
<feature type="binding site" evidence="14">
    <location>
        <begin position="48"/>
        <end position="55"/>
    </location>
    <ligand>
        <name>ATP</name>
        <dbReference type="ChEBI" id="CHEBI:30616"/>
    </ligand>
</feature>
<dbReference type="SUPFAM" id="SSF52540">
    <property type="entry name" value="P-loop containing nucleoside triphosphate hydrolases"/>
    <property type="match status" value="1"/>
</dbReference>
<dbReference type="Proteomes" id="UP000494363">
    <property type="component" value="Unassembled WGS sequence"/>
</dbReference>
<dbReference type="InterPro" id="IPR059117">
    <property type="entry name" value="APS_kinase_dom"/>
</dbReference>
<dbReference type="GO" id="GO:0004020">
    <property type="term" value="F:adenylylsulfate kinase activity"/>
    <property type="evidence" value="ECO:0007669"/>
    <property type="project" value="UniProtKB-UniRule"/>
</dbReference>
<accession>A0A6J5EEM9</accession>
<dbReference type="EMBL" id="CADIKH010000026">
    <property type="protein sequence ID" value="CAB3765080.1"/>
    <property type="molecule type" value="Genomic_DNA"/>
</dbReference>
<comment type="pathway">
    <text evidence="3 14 15">Sulfur metabolism; hydrogen sulfide biosynthesis; sulfite from sulfate: step 2/3.</text>
</comment>
<evidence type="ECO:0000256" key="7">
    <source>
        <dbReference type="ARBA" id="ARBA00022679"/>
    </source>
</evidence>
<dbReference type="GO" id="GO:0005524">
    <property type="term" value="F:ATP binding"/>
    <property type="evidence" value="ECO:0007669"/>
    <property type="project" value="UniProtKB-UniRule"/>
</dbReference>
<dbReference type="UniPathway" id="UPA00140">
    <property type="reaction ID" value="UER00205"/>
</dbReference>
<sequence>MVQGSNDNMPRVGGPKRLNDVHWQHLEVTGAARAALLGSQPCVLWFTGLSGAGKSTIANLVEKQLHALGKPTYLLDGDNVRHGLNRDLGFTDSDRSENIRRVAEVAKLMADAGLIVLVSLISPFRAERRMARALMKSGEFIEIFVDAPLEIAEARDPKGLYRKARRGELKNFTAIDSPYESPENPEIRVETARCDPTTAAFQVLAVLQQTWQNDPTHTRITSQAVRAVM</sequence>
<evidence type="ECO:0000256" key="6">
    <source>
        <dbReference type="ARBA" id="ARBA00018163"/>
    </source>
</evidence>
<evidence type="ECO:0000256" key="14">
    <source>
        <dbReference type="HAMAP-Rule" id="MF_00065"/>
    </source>
</evidence>
<evidence type="ECO:0000256" key="13">
    <source>
        <dbReference type="ARBA" id="ARBA00031464"/>
    </source>
</evidence>
<dbReference type="AlphaFoldDB" id="A0A6J5EEM9"/>
<comment type="catalytic activity">
    <reaction evidence="1 14 15">
        <text>adenosine 5'-phosphosulfate + ATP = 3'-phosphoadenylyl sulfate + ADP + H(+)</text>
        <dbReference type="Rhea" id="RHEA:24152"/>
        <dbReference type="ChEBI" id="CHEBI:15378"/>
        <dbReference type="ChEBI" id="CHEBI:30616"/>
        <dbReference type="ChEBI" id="CHEBI:58243"/>
        <dbReference type="ChEBI" id="CHEBI:58339"/>
        <dbReference type="ChEBI" id="CHEBI:456216"/>
        <dbReference type="EC" id="2.7.1.25"/>
    </reaction>
</comment>
<keyword evidence="9 14" id="KW-0418">Kinase</keyword>
<evidence type="ECO:0000256" key="3">
    <source>
        <dbReference type="ARBA" id="ARBA00004806"/>
    </source>
</evidence>
<evidence type="ECO:0000259" key="16">
    <source>
        <dbReference type="Pfam" id="PF01583"/>
    </source>
</evidence>